<sequence>MGGCTQLRRVSGMCVAKRVSNEMNVELGKEVKYSIPTGITSPDTAMKCMTDDILSRESLSELDLDHYSAIIMDEAHARFEAYRHISNHECIKISQFLWLNILIFVPGQEGIEIACEVLAERLAEIDEAPELLVLPTYSRLPSDLQAKIFQKSAEGIRKRVVATKYR</sequence>
<reference evidence="5" key="1">
    <citation type="submission" date="2023-07" db="EMBL/GenBank/DDBJ databases">
        <title>Chromosome-level genome assembly of Artemia franciscana.</title>
        <authorList>
            <person name="Jo E."/>
        </authorList>
    </citation>
    <scope>NUCLEOTIDE SEQUENCE</scope>
    <source>
        <tissue evidence="5">Whole body</tissue>
    </source>
</reference>
<dbReference type="GO" id="GO:0034458">
    <property type="term" value="F:3'-5' RNA helicase activity"/>
    <property type="evidence" value="ECO:0007669"/>
    <property type="project" value="TreeGrafter"/>
</dbReference>
<keyword evidence="6" id="KW-1185">Reference proteome</keyword>
<organism evidence="5 6">
    <name type="scientific">Artemia franciscana</name>
    <name type="common">Brine shrimp</name>
    <name type="synonym">Artemia sanfranciscana</name>
    <dbReference type="NCBI Taxonomy" id="6661"/>
    <lineage>
        <taxon>Eukaryota</taxon>
        <taxon>Metazoa</taxon>
        <taxon>Ecdysozoa</taxon>
        <taxon>Arthropoda</taxon>
        <taxon>Crustacea</taxon>
        <taxon>Branchiopoda</taxon>
        <taxon>Anostraca</taxon>
        <taxon>Artemiidae</taxon>
        <taxon>Artemia</taxon>
    </lineage>
</organism>
<dbReference type="Gene3D" id="3.40.50.300">
    <property type="entry name" value="P-loop containing nucleotide triphosphate hydrolases"/>
    <property type="match status" value="1"/>
</dbReference>
<comment type="caution">
    <text evidence="5">The sequence shown here is derived from an EMBL/GenBank/DDBJ whole genome shotgun (WGS) entry which is preliminary data.</text>
</comment>
<evidence type="ECO:0000256" key="2">
    <source>
        <dbReference type="ARBA" id="ARBA00022801"/>
    </source>
</evidence>
<accession>A0AA88I5N0</accession>
<dbReference type="AlphaFoldDB" id="A0AA88I5N0"/>
<name>A0AA88I5N0_ARTSF</name>
<keyword evidence="2" id="KW-0378">Hydrolase</keyword>
<keyword evidence="4" id="KW-0067">ATP-binding</keyword>
<evidence type="ECO:0000256" key="1">
    <source>
        <dbReference type="ARBA" id="ARBA00022741"/>
    </source>
</evidence>
<keyword evidence="1" id="KW-0547">Nucleotide-binding</keyword>
<dbReference type="GO" id="GO:0003723">
    <property type="term" value="F:RNA binding"/>
    <property type="evidence" value="ECO:0007669"/>
    <property type="project" value="TreeGrafter"/>
</dbReference>
<dbReference type="EMBL" id="JAVRJZ010000012">
    <property type="protein sequence ID" value="KAK2715822.1"/>
    <property type="molecule type" value="Genomic_DNA"/>
</dbReference>
<evidence type="ECO:0000256" key="3">
    <source>
        <dbReference type="ARBA" id="ARBA00022806"/>
    </source>
</evidence>
<keyword evidence="3" id="KW-0347">Helicase</keyword>
<dbReference type="Proteomes" id="UP001187531">
    <property type="component" value="Unassembled WGS sequence"/>
</dbReference>
<evidence type="ECO:0008006" key="7">
    <source>
        <dbReference type="Google" id="ProtNLM"/>
    </source>
</evidence>
<gene>
    <name evidence="5" type="ORF">QYM36_010402</name>
</gene>
<dbReference type="GO" id="GO:0016787">
    <property type="term" value="F:hydrolase activity"/>
    <property type="evidence" value="ECO:0007669"/>
    <property type="project" value="UniProtKB-KW"/>
</dbReference>
<dbReference type="PANTHER" id="PTHR18934">
    <property type="entry name" value="ATP-DEPENDENT RNA HELICASE"/>
    <property type="match status" value="1"/>
</dbReference>
<dbReference type="InterPro" id="IPR027417">
    <property type="entry name" value="P-loop_NTPase"/>
</dbReference>
<evidence type="ECO:0000313" key="5">
    <source>
        <dbReference type="EMBL" id="KAK2715822.1"/>
    </source>
</evidence>
<evidence type="ECO:0000313" key="6">
    <source>
        <dbReference type="Proteomes" id="UP001187531"/>
    </source>
</evidence>
<protein>
    <recommendedName>
        <fullName evidence="7">Helicase ATP-binding domain-containing protein</fullName>
    </recommendedName>
</protein>
<evidence type="ECO:0000256" key="4">
    <source>
        <dbReference type="ARBA" id="ARBA00022840"/>
    </source>
</evidence>
<dbReference type="GO" id="GO:0005524">
    <property type="term" value="F:ATP binding"/>
    <property type="evidence" value="ECO:0007669"/>
    <property type="project" value="UniProtKB-KW"/>
</dbReference>
<dbReference type="PANTHER" id="PTHR18934:SF91">
    <property type="entry name" value="PRE-MRNA-SPLICING FACTOR ATP-DEPENDENT RNA HELICASE PRP16"/>
    <property type="match status" value="1"/>
</dbReference>
<dbReference type="SUPFAM" id="SSF52540">
    <property type="entry name" value="P-loop containing nucleoside triphosphate hydrolases"/>
    <property type="match status" value="1"/>
</dbReference>
<proteinExistence type="predicted"/>